<dbReference type="GO" id="GO:0031071">
    <property type="term" value="F:cysteine desulfurase activity"/>
    <property type="evidence" value="ECO:0007669"/>
    <property type="project" value="UniProtKB-EC"/>
</dbReference>
<name>A0A7W9MSH4_9ACTN</name>
<evidence type="ECO:0000256" key="8">
    <source>
        <dbReference type="ARBA" id="ARBA00050776"/>
    </source>
</evidence>
<dbReference type="SUPFAM" id="SSF53383">
    <property type="entry name" value="PLP-dependent transferases"/>
    <property type="match status" value="1"/>
</dbReference>
<keyword evidence="3 10" id="KW-0808">Transferase</keyword>
<evidence type="ECO:0000259" key="9">
    <source>
        <dbReference type="Pfam" id="PF00266"/>
    </source>
</evidence>
<dbReference type="GO" id="GO:0051536">
    <property type="term" value="F:iron-sulfur cluster binding"/>
    <property type="evidence" value="ECO:0007669"/>
    <property type="project" value="UniProtKB-KW"/>
</dbReference>
<sequence>MSNRAYLDAASAEVLHPAAREVLLQALDSGWADPARLHHEGRTARLLLDNARAVLAEGVGVQPDELYLTTSGTAAIHAGLPAVAAARRRIGTTVVHSAVEHSAVLHAAAAAGTAYEVGVDQLGRVDADEFASQVRRPGVALAALQTANHEVGTRQPVAELGEVAAAAGVPLFVDAAATVGHEAIPGGWSVLTASAHKWGGPAGVGLLAVRKGTRFAPAWPVDEREDGLSPGHPNVPAALAAAAGLQARLLEADALDKQHRAWIAELRTRVAADLTDVEVVGDPDDRLPHVLTFSCLYVDGEALVTALDAEGFSVSSGSACTASTLRPSHVLAAMGVLTHGNVRVSLGRSSTYDDVDRFARVLPGLVQRIRTEVGM</sequence>
<evidence type="ECO:0000313" key="11">
    <source>
        <dbReference type="Proteomes" id="UP000549971"/>
    </source>
</evidence>
<comment type="similarity">
    <text evidence="2">Belongs to the class-V pyridoxal-phosphate-dependent aminotransferase family. NifS/IscS subfamily.</text>
</comment>
<keyword evidence="4" id="KW-0479">Metal-binding</keyword>
<dbReference type="AlphaFoldDB" id="A0A7W9MSH4"/>
<dbReference type="InterPro" id="IPR015422">
    <property type="entry name" value="PyrdxlP-dep_Trfase_small"/>
</dbReference>
<keyword evidence="6" id="KW-0408">Iron</keyword>
<dbReference type="GO" id="GO:0046872">
    <property type="term" value="F:metal ion binding"/>
    <property type="evidence" value="ECO:0007669"/>
    <property type="project" value="UniProtKB-KW"/>
</dbReference>
<evidence type="ECO:0000256" key="3">
    <source>
        <dbReference type="ARBA" id="ARBA00022679"/>
    </source>
</evidence>
<evidence type="ECO:0000256" key="7">
    <source>
        <dbReference type="ARBA" id="ARBA00023014"/>
    </source>
</evidence>
<keyword evidence="5" id="KW-0663">Pyridoxal phosphate</keyword>
<feature type="domain" description="Aminotransferase class V" evidence="9">
    <location>
        <begin position="6"/>
        <end position="358"/>
    </location>
</feature>
<dbReference type="Gene3D" id="3.40.640.10">
    <property type="entry name" value="Type I PLP-dependent aspartate aminotransferase-like (Major domain)"/>
    <property type="match status" value="1"/>
</dbReference>
<organism evidence="10 11">
    <name type="scientific">Kribbella italica</name>
    <dbReference type="NCBI Taxonomy" id="1540520"/>
    <lineage>
        <taxon>Bacteria</taxon>
        <taxon>Bacillati</taxon>
        <taxon>Actinomycetota</taxon>
        <taxon>Actinomycetes</taxon>
        <taxon>Propionibacteriales</taxon>
        <taxon>Kribbellaceae</taxon>
        <taxon>Kribbella</taxon>
    </lineage>
</organism>
<dbReference type="Proteomes" id="UP000549971">
    <property type="component" value="Unassembled WGS sequence"/>
</dbReference>
<comment type="caution">
    <text evidence="10">The sequence shown here is derived from an EMBL/GenBank/DDBJ whole genome shotgun (WGS) entry which is preliminary data.</text>
</comment>
<proteinExistence type="inferred from homology"/>
<keyword evidence="11" id="KW-1185">Reference proteome</keyword>
<dbReference type="InterPro" id="IPR000192">
    <property type="entry name" value="Aminotrans_V_dom"/>
</dbReference>
<dbReference type="EMBL" id="JACHMY010000001">
    <property type="protein sequence ID" value="MBB5834182.1"/>
    <property type="molecule type" value="Genomic_DNA"/>
</dbReference>
<evidence type="ECO:0000256" key="4">
    <source>
        <dbReference type="ARBA" id="ARBA00022723"/>
    </source>
</evidence>
<dbReference type="Gene3D" id="3.90.1150.10">
    <property type="entry name" value="Aspartate Aminotransferase, domain 1"/>
    <property type="match status" value="1"/>
</dbReference>
<dbReference type="Pfam" id="PF00266">
    <property type="entry name" value="Aminotran_5"/>
    <property type="match status" value="1"/>
</dbReference>
<dbReference type="InterPro" id="IPR015421">
    <property type="entry name" value="PyrdxlP-dep_Trfase_major"/>
</dbReference>
<accession>A0A7W9MSH4</accession>
<evidence type="ECO:0000256" key="2">
    <source>
        <dbReference type="ARBA" id="ARBA00006490"/>
    </source>
</evidence>
<gene>
    <name evidence="10" type="ORF">HDA39_000916</name>
</gene>
<comment type="catalytic activity">
    <reaction evidence="8">
        <text>(sulfur carrier)-H + L-cysteine = (sulfur carrier)-SH + L-alanine</text>
        <dbReference type="Rhea" id="RHEA:43892"/>
        <dbReference type="Rhea" id="RHEA-COMP:14737"/>
        <dbReference type="Rhea" id="RHEA-COMP:14739"/>
        <dbReference type="ChEBI" id="CHEBI:29917"/>
        <dbReference type="ChEBI" id="CHEBI:35235"/>
        <dbReference type="ChEBI" id="CHEBI:57972"/>
        <dbReference type="ChEBI" id="CHEBI:64428"/>
        <dbReference type="EC" id="2.8.1.7"/>
    </reaction>
</comment>
<dbReference type="InterPro" id="IPR015424">
    <property type="entry name" value="PyrdxlP-dep_Trfase"/>
</dbReference>
<dbReference type="PANTHER" id="PTHR11601">
    <property type="entry name" value="CYSTEINE DESULFURYLASE FAMILY MEMBER"/>
    <property type="match status" value="1"/>
</dbReference>
<comment type="cofactor">
    <cofactor evidence="1">
        <name>pyridoxal 5'-phosphate</name>
        <dbReference type="ChEBI" id="CHEBI:597326"/>
    </cofactor>
</comment>
<protein>
    <submittedName>
        <fullName evidence="10">Cysteine desulfurase</fullName>
        <ecNumber evidence="10">2.8.1.7</ecNumber>
    </submittedName>
</protein>
<evidence type="ECO:0000256" key="6">
    <source>
        <dbReference type="ARBA" id="ARBA00023004"/>
    </source>
</evidence>
<dbReference type="RefSeq" id="WP_184793980.1">
    <property type="nucleotide sequence ID" value="NZ_JACHMY010000001.1"/>
</dbReference>
<keyword evidence="7" id="KW-0411">Iron-sulfur</keyword>
<evidence type="ECO:0000313" key="10">
    <source>
        <dbReference type="EMBL" id="MBB5834182.1"/>
    </source>
</evidence>
<evidence type="ECO:0000256" key="5">
    <source>
        <dbReference type="ARBA" id="ARBA00022898"/>
    </source>
</evidence>
<dbReference type="InterPro" id="IPR016454">
    <property type="entry name" value="Cysteine_dSase"/>
</dbReference>
<dbReference type="EC" id="2.8.1.7" evidence="10"/>
<evidence type="ECO:0000256" key="1">
    <source>
        <dbReference type="ARBA" id="ARBA00001933"/>
    </source>
</evidence>
<dbReference type="PIRSF" id="PIRSF005572">
    <property type="entry name" value="NifS"/>
    <property type="match status" value="1"/>
</dbReference>
<dbReference type="PANTHER" id="PTHR11601:SF34">
    <property type="entry name" value="CYSTEINE DESULFURASE"/>
    <property type="match status" value="1"/>
</dbReference>
<reference evidence="10 11" key="1">
    <citation type="submission" date="2020-08" db="EMBL/GenBank/DDBJ databases">
        <title>Sequencing the genomes of 1000 actinobacteria strains.</title>
        <authorList>
            <person name="Klenk H.-P."/>
        </authorList>
    </citation>
    <scope>NUCLEOTIDE SEQUENCE [LARGE SCALE GENOMIC DNA]</scope>
    <source>
        <strain evidence="10 11">DSM 28967</strain>
    </source>
</reference>